<proteinExistence type="inferred from homology"/>
<feature type="chain" id="PRO_5040840120" description="Mitochondrial carrier" evidence="11">
    <location>
        <begin position="18"/>
        <end position="336"/>
    </location>
</feature>
<evidence type="ECO:0000256" key="1">
    <source>
        <dbReference type="ARBA" id="ARBA00004448"/>
    </source>
</evidence>
<evidence type="ECO:0000256" key="10">
    <source>
        <dbReference type="RuleBase" id="RU000488"/>
    </source>
</evidence>
<dbReference type="EMBL" id="BRXY01000159">
    <property type="protein sequence ID" value="GMH72719.1"/>
    <property type="molecule type" value="Genomic_DNA"/>
</dbReference>
<dbReference type="InterPro" id="IPR049562">
    <property type="entry name" value="SLC25A33/36-like"/>
</dbReference>
<name>A0A9W7AJ44_9STRA</name>
<dbReference type="PANTHER" id="PTHR45829">
    <property type="entry name" value="MITOCHONDRIAL CARRIER PROTEIN RIM2"/>
    <property type="match status" value="1"/>
</dbReference>
<keyword evidence="6" id="KW-1133">Transmembrane helix</keyword>
<keyword evidence="2 10" id="KW-0813">Transport</keyword>
<keyword evidence="8 9" id="KW-0472">Membrane</keyword>
<evidence type="ECO:0000256" key="6">
    <source>
        <dbReference type="ARBA" id="ARBA00022989"/>
    </source>
</evidence>
<dbReference type="SUPFAM" id="SSF103506">
    <property type="entry name" value="Mitochondrial carrier"/>
    <property type="match status" value="1"/>
</dbReference>
<evidence type="ECO:0000256" key="3">
    <source>
        <dbReference type="ARBA" id="ARBA00022692"/>
    </source>
</evidence>
<feature type="repeat" description="Solcar" evidence="9">
    <location>
        <begin position="35"/>
        <end position="120"/>
    </location>
</feature>
<keyword evidence="4" id="KW-0677">Repeat</keyword>
<dbReference type="PRINTS" id="PR00926">
    <property type="entry name" value="MITOCARRIER"/>
</dbReference>
<protein>
    <recommendedName>
        <fullName evidence="14">Mitochondrial carrier</fullName>
    </recommendedName>
</protein>
<evidence type="ECO:0000313" key="13">
    <source>
        <dbReference type="Proteomes" id="UP001165085"/>
    </source>
</evidence>
<dbReference type="GO" id="GO:0005743">
    <property type="term" value="C:mitochondrial inner membrane"/>
    <property type="evidence" value="ECO:0007669"/>
    <property type="project" value="UniProtKB-SubCell"/>
</dbReference>
<dbReference type="Pfam" id="PF00153">
    <property type="entry name" value="Mito_carr"/>
    <property type="match status" value="3"/>
</dbReference>
<keyword evidence="11" id="KW-0732">Signal</keyword>
<reference evidence="13" key="1">
    <citation type="journal article" date="2023" name="Commun. Biol.">
        <title>Genome analysis of Parmales, the sister group of diatoms, reveals the evolutionary specialization of diatoms from phago-mixotrophs to photoautotrophs.</title>
        <authorList>
            <person name="Ban H."/>
            <person name="Sato S."/>
            <person name="Yoshikawa S."/>
            <person name="Yamada K."/>
            <person name="Nakamura Y."/>
            <person name="Ichinomiya M."/>
            <person name="Sato N."/>
            <person name="Blanc-Mathieu R."/>
            <person name="Endo H."/>
            <person name="Kuwata A."/>
            <person name="Ogata H."/>
        </authorList>
    </citation>
    <scope>NUCLEOTIDE SEQUENCE [LARGE SCALE GENOMIC DNA]</scope>
    <source>
        <strain evidence="13">NIES 3701</strain>
    </source>
</reference>
<sequence>MVFKLLLLVLLFNVVLGGRGAPVVKKGIFSDIRISRQTGNLLSGGIAGTISSTITCPLEIVKQQLQSSSLASANTPIKVSKEILKRDGVPGFWRGLPPTLVGIIPARATYFWSYEYTKRFLKKRGLSENNVWNPLIAGCSAGIFANSVTNPIWMVKTRMQLMNEASQTQYAGYANAVSTIYKNEGLGGFYRGVTASYWGATEGAIQFMVYEKLKKKELARLNSSNSKNSPRIKTLPKASYLKNAAISKLFASLLTYPHEVARTRMREQAKNGVFKYSGMWKTIAVVAKEEGSKGLYAGMGTHIARVVPNSAIMFCAYEVVGEIIRKREVDQKMAIK</sequence>
<dbReference type="OrthoDB" id="428293at2759"/>
<comment type="caution">
    <text evidence="12">The sequence shown here is derived from an EMBL/GenBank/DDBJ whole genome shotgun (WGS) entry which is preliminary data.</text>
</comment>
<dbReference type="PANTHER" id="PTHR45829:SF4">
    <property type="entry name" value="MITOCHONDRIAL CARRIER PROTEIN RIM2"/>
    <property type="match status" value="1"/>
</dbReference>
<keyword evidence="13" id="KW-1185">Reference proteome</keyword>
<keyword evidence="7" id="KW-0496">Mitochondrion</keyword>
<dbReference type="InterPro" id="IPR018108">
    <property type="entry name" value="MCP_transmembrane"/>
</dbReference>
<evidence type="ECO:0000256" key="5">
    <source>
        <dbReference type="ARBA" id="ARBA00022792"/>
    </source>
</evidence>
<feature type="repeat" description="Solcar" evidence="9">
    <location>
        <begin position="235"/>
        <end position="323"/>
    </location>
</feature>
<comment type="subcellular location">
    <subcellularLocation>
        <location evidence="1">Mitochondrion inner membrane</location>
        <topology evidence="1">Multi-pass membrane protein</topology>
    </subcellularLocation>
</comment>
<evidence type="ECO:0000256" key="4">
    <source>
        <dbReference type="ARBA" id="ARBA00022737"/>
    </source>
</evidence>
<keyword evidence="3 9" id="KW-0812">Transmembrane</keyword>
<dbReference type="AlphaFoldDB" id="A0A9W7AJ44"/>
<dbReference type="GO" id="GO:0015218">
    <property type="term" value="F:pyrimidine nucleotide transmembrane transporter activity"/>
    <property type="evidence" value="ECO:0007669"/>
    <property type="project" value="InterPro"/>
</dbReference>
<keyword evidence="5" id="KW-0999">Mitochondrion inner membrane</keyword>
<evidence type="ECO:0000256" key="8">
    <source>
        <dbReference type="ARBA" id="ARBA00023136"/>
    </source>
</evidence>
<evidence type="ECO:0000256" key="7">
    <source>
        <dbReference type="ARBA" id="ARBA00023128"/>
    </source>
</evidence>
<organism evidence="12 13">
    <name type="scientific">Triparma strigata</name>
    <dbReference type="NCBI Taxonomy" id="1606541"/>
    <lineage>
        <taxon>Eukaryota</taxon>
        <taxon>Sar</taxon>
        <taxon>Stramenopiles</taxon>
        <taxon>Ochrophyta</taxon>
        <taxon>Bolidophyceae</taxon>
        <taxon>Parmales</taxon>
        <taxon>Triparmaceae</taxon>
        <taxon>Triparma</taxon>
    </lineage>
</organism>
<evidence type="ECO:0000256" key="2">
    <source>
        <dbReference type="ARBA" id="ARBA00022448"/>
    </source>
</evidence>
<gene>
    <name evidence="12" type="ORF">TrST_g12113</name>
</gene>
<evidence type="ECO:0008006" key="14">
    <source>
        <dbReference type="Google" id="ProtNLM"/>
    </source>
</evidence>
<evidence type="ECO:0000313" key="12">
    <source>
        <dbReference type="EMBL" id="GMH72719.1"/>
    </source>
</evidence>
<dbReference type="Proteomes" id="UP001165085">
    <property type="component" value="Unassembled WGS sequence"/>
</dbReference>
<dbReference type="InterPro" id="IPR023395">
    <property type="entry name" value="MCP_dom_sf"/>
</dbReference>
<dbReference type="InterPro" id="IPR002067">
    <property type="entry name" value="MCP"/>
</dbReference>
<comment type="similarity">
    <text evidence="10">Belongs to the mitochondrial carrier (TC 2.A.29) family.</text>
</comment>
<dbReference type="PROSITE" id="PS50920">
    <property type="entry name" value="SOLCAR"/>
    <property type="match status" value="3"/>
</dbReference>
<evidence type="ECO:0000256" key="11">
    <source>
        <dbReference type="SAM" id="SignalP"/>
    </source>
</evidence>
<dbReference type="Gene3D" id="1.50.40.10">
    <property type="entry name" value="Mitochondrial carrier domain"/>
    <property type="match status" value="1"/>
</dbReference>
<feature type="signal peptide" evidence="11">
    <location>
        <begin position="1"/>
        <end position="17"/>
    </location>
</feature>
<evidence type="ECO:0000256" key="9">
    <source>
        <dbReference type="PROSITE-ProRule" id="PRU00282"/>
    </source>
</evidence>
<accession>A0A9W7AJ44</accession>
<dbReference type="GO" id="GO:1990519">
    <property type="term" value="P:pyrimidine nucleotide import into mitochondrion"/>
    <property type="evidence" value="ECO:0007669"/>
    <property type="project" value="TreeGrafter"/>
</dbReference>
<feature type="repeat" description="Solcar" evidence="9">
    <location>
        <begin position="129"/>
        <end position="216"/>
    </location>
</feature>